<dbReference type="InterPro" id="IPR036910">
    <property type="entry name" value="HMG_box_dom_sf"/>
</dbReference>
<feature type="DNA-binding region" description="HMG box" evidence="12">
    <location>
        <begin position="38"/>
        <end position="106"/>
    </location>
</feature>
<keyword evidence="15" id="KW-1185">Reference proteome</keyword>
<evidence type="ECO:0000256" key="10">
    <source>
        <dbReference type="ARBA" id="ARBA00032498"/>
    </source>
</evidence>
<keyword evidence="12" id="KW-0539">Nucleus</keyword>
<comment type="similarity">
    <text evidence="2">Belongs to the SRY family.</text>
</comment>
<keyword evidence="8" id="KW-0010">Activator</keyword>
<feature type="region of interest" description="Disordered" evidence="13">
    <location>
        <begin position="119"/>
        <end position="139"/>
    </location>
</feature>
<reference evidence="16" key="2">
    <citation type="submission" date="2015-08" db="UniProtKB">
        <authorList>
            <consortium name="WormBaseParasite"/>
        </authorList>
    </citation>
    <scope>IDENTIFICATION</scope>
</reference>
<name>A0A0K0EU91_STRVS</name>
<evidence type="ECO:0000256" key="1">
    <source>
        <dbReference type="ARBA" id="ARBA00004324"/>
    </source>
</evidence>
<feature type="domain" description="HMG box" evidence="14">
    <location>
        <begin position="38"/>
        <end position="106"/>
    </location>
</feature>
<dbReference type="GO" id="GO:0016607">
    <property type="term" value="C:nuclear speck"/>
    <property type="evidence" value="ECO:0007669"/>
    <property type="project" value="UniProtKB-SubCell"/>
</dbReference>
<accession>A0A0K0EU91</accession>
<dbReference type="PROSITE" id="PS50118">
    <property type="entry name" value="HMG_BOX_2"/>
    <property type="match status" value="1"/>
</dbReference>
<evidence type="ECO:0000256" key="9">
    <source>
        <dbReference type="ARBA" id="ARBA00023163"/>
    </source>
</evidence>
<dbReference type="GO" id="GO:0001228">
    <property type="term" value="F:DNA-binding transcription activator activity, RNA polymerase II-specific"/>
    <property type="evidence" value="ECO:0007669"/>
    <property type="project" value="TreeGrafter"/>
</dbReference>
<feature type="compositionally biased region" description="Basic and acidic residues" evidence="13">
    <location>
        <begin position="122"/>
        <end position="139"/>
    </location>
</feature>
<evidence type="ECO:0000256" key="6">
    <source>
        <dbReference type="ARBA" id="ARBA00022928"/>
    </source>
</evidence>
<dbReference type="InterPro" id="IPR009071">
    <property type="entry name" value="HMG_box_dom"/>
</dbReference>
<dbReference type="PANTHER" id="PTHR10270">
    <property type="entry name" value="SOX TRANSCRIPTION FACTOR"/>
    <property type="match status" value="1"/>
</dbReference>
<protein>
    <recommendedName>
        <fullName evidence="3">Sex-determining region Y protein</fullName>
    </recommendedName>
    <alternativeName>
        <fullName evidence="10">Testis-determining factor</fullName>
    </alternativeName>
</protein>
<dbReference type="WBParaSite" id="SVE_0008400.1">
    <property type="protein sequence ID" value="SVE_0008400.1"/>
    <property type="gene ID" value="SVE_0008400"/>
</dbReference>
<keyword evidence="9" id="KW-0804">Transcription</keyword>
<evidence type="ECO:0000256" key="5">
    <source>
        <dbReference type="ARBA" id="ARBA00022860"/>
    </source>
</evidence>
<evidence type="ECO:0000256" key="11">
    <source>
        <dbReference type="ARBA" id="ARBA00045821"/>
    </source>
</evidence>
<dbReference type="Proteomes" id="UP000035680">
    <property type="component" value="Unassembled WGS sequence"/>
</dbReference>
<dbReference type="InterPro" id="IPR050140">
    <property type="entry name" value="SRY-related_HMG-box_TF-like"/>
</dbReference>
<comment type="function">
    <text evidence="11">Transcriptional regulator that controls a genetic switch in male development. It is necessary and sufficient for initiating male sex determination by directing the development of supporting cell precursors (pre-Sertoli cells) as Sertoli rather than granulosa cells. Involved in different aspects of gene regulation including promoter activation or repression. Binds to the DNA consensus sequence 5'-[AT]AACAA[AT]-3'. SRY HMG box recognizes DNA by partial intercalation in the minor groove and promotes DNA bending. Also involved in pre-mRNA splicing. In male adult brain involved in the maintenance of motor functions of dopaminergic neurons.</text>
</comment>
<dbReference type="AlphaFoldDB" id="A0A0K0EU91"/>
<evidence type="ECO:0000256" key="7">
    <source>
        <dbReference type="ARBA" id="ARBA00023125"/>
    </source>
</evidence>
<dbReference type="STRING" id="75913.A0A0K0EU91"/>
<reference evidence="15" key="1">
    <citation type="submission" date="2014-07" db="EMBL/GenBank/DDBJ databases">
        <authorList>
            <person name="Martin A.A"/>
            <person name="De Silva N."/>
        </authorList>
    </citation>
    <scope>NUCLEOTIDE SEQUENCE</scope>
</reference>
<dbReference type="PANTHER" id="PTHR10270:SF161">
    <property type="entry name" value="SEX-DETERMINING REGION Y PROTEIN"/>
    <property type="match status" value="1"/>
</dbReference>
<dbReference type="GO" id="GO:0000978">
    <property type="term" value="F:RNA polymerase II cis-regulatory region sequence-specific DNA binding"/>
    <property type="evidence" value="ECO:0007669"/>
    <property type="project" value="TreeGrafter"/>
</dbReference>
<dbReference type="SMART" id="SM00398">
    <property type="entry name" value="HMG"/>
    <property type="match status" value="1"/>
</dbReference>
<dbReference type="Pfam" id="PF00505">
    <property type="entry name" value="HMG_box"/>
    <property type="match status" value="1"/>
</dbReference>
<dbReference type="SUPFAM" id="SSF47095">
    <property type="entry name" value="HMG-box"/>
    <property type="match status" value="1"/>
</dbReference>
<evidence type="ECO:0000256" key="2">
    <source>
        <dbReference type="ARBA" id="ARBA00005998"/>
    </source>
</evidence>
<evidence type="ECO:0000256" key="12">
    <source>
        <dbReference type="PROSITE-ProRule" id="PRU00267"/>
    </source>
</evidence>
<keyword evidence="6" id="KW-0726">Sexual differentiation</keyword>
<evidence type="ECO:0000256" key="4">
    <source>
        <dbReference type="ARBA" id="ARBA00022782"/>
    </source>
</evidence>
<evidence type="ECO:0000313" key="16">
    <source>
        <dbReference type="WBParaSite" id="SVE_0008400.1"/>
    </source>
</evidence>
<evidence type="ECO:0000259" key="14">
    <source>
        <dbReference type="PROSITE" id="PS50118"/>
    </source>
</evidence>
<sequence>MQTFPNMTEDIAFPYGHKETCSCMECSSIRKTLHRSRVKRPPNCFLLFSKDRKKHLIRENPSKTLREVSTMVAEAWYNLSQEEKQPYVDEAERLKVEFQKKYPDYYYGPNTLMKTMRTAKHPKSDDVEESKSETPVDEKKPIIQSNKEPYVAENNNQNNYYNYIYYNDCPTLPPQVPPPPPPGVRMEYHPNYYEIPHYDGFQNYEYQPQSQLMPNYYDPYFSQRNSINDNYYYQPY</sequence>
<evidence type="ECO:0000256" key="3">
    <source>
        <dbReference type="ARBA" id="ARBA00019052"/>
    </source>
</evidence>
<evidence type="ECO:0000256" key="8">
    <source>
        <dbReference type="ARBA" id="ARBA00023159"/>
    </source>
</evidence>
<keyword evidence="4" id="KW-0221">Differentiation</keyword>
<evidence type="ECO:0000313" key="15">
    <source>
        <dbReference type="Proteomes" id="UP000035680"/>
    </source>
</evidence>
<evidence type="ECO:0000256" key="13">
    <source>
        <dbReference type="SAM" id="MobiDB-lite"/>
    </source>
</evidence>
<dbReference type="GO" id="GO:0007548">
    <property type="term" value="P:sex differentiation"/>
    <property type="evidence" value="ECO:0007669"/>
    <property type="project" value="UniProtKB-KW"/>
</dbReference>
<proteinExistence type="inferred from homology"/>
<comment type="subcellular location">
    <subcellularLocation>
        <location evidence="1">Nucleus speckle</location>
    </subcellularLocation>
</comment>
<keyword evidence="7 12" id="KW-0238">DNA-binding</keyword>
<dbReference type="Gene3D" id="1.10.30.10">
    <property type="entry name" value="High mobility group box domain"/>
    <property type="match status" value="1"/>
</dbReference>
<dbReference type="GO" id="GO:0005516">
    <property type="term" value="F:calmodulin binding"/>
    <property type="evidence" value="ECO:0007669"/>
    <property type="project" value="UniProtKB-KW"/>
</dbReference>
<organism evidence="15 16">
    <name type="scientific">Strongyloides venezuelensis</name>
    <name type="common">Threadworm</name>
    <dbReference type="NCBI Taxonomy" id="75913"/>
    <lineage>
        <taxon>Eukaryota</taxon>
        <taxon>Metazoa</taxon>
        <taxon>Ecdysozoa</taxon>
        <taxon>Nematoda</taxon>
        <taxon>Chromadorea</taxon>
        <taxon>Rhabditida</taxon>
        <taxon>Tylenchina</taxon>
        <taxon>Panagrolaimomorpha</taxon>
        <taxon>Strongyloidoidea</taxon>
        <taxon>Strongyloididae</taxon>
        <taxon>Strongyloides</taxon>
    </lineage>
</organism>
<keyword evidence="5" id="KW-0112">Calmodulin-binding</keyword>
<dbReference type="GO" id="GO:0030154">
    <property type="term" value="P:cell differentiation"/>
    <property type="evidence" value="ECO:0007669"/>
    <property type="project" value="UniProtKB-KW"/>
</dbReference>
<dbReference type="CDD" id="cd01389">
    <property type="entry name" value="HMG-box_ROX1-like"/>
    <property type="match status" value="1"/>
</dbReference>